<sequence>MIPEKIYDLIGVGIGPSNLSLAALTDPLEEISALFFEQKTQFDWHPGMMIEGTDMQVSFLADLVTFADPTSNYSYLNYLFKHNRLYHFYFYKHLEIPRKEYQAYSKWVAEQLEQCLFGKKVIELIDHDDCYEAVIEDTQTHATEHYFARNIVLGTGSIPIVPDGFESAPSADIIHSSQYLYYEKELKKSASITVIGSGQSAAETFHNLLLEQDIYKYHLTWFTRSSGFMQLESGKLSEEVFSPEFVDYYHDLPLSERMKILPKLHTLRNGISPETLKSIYDLLYRRSIGGLELKVTIQPLIELVGYEIEAGSYRLQCRHTQEDITFHYPTEKVVLATGYRPNVPAWINPLKEKIVWEDEKRFKVTKDYEVVFKKERPHRLFSLTNLEHVAATGADDLELAVQRNQRIINKISGQEHYPVPSHTVFQQFSIQR</sequence>
<keyword evidence="9" id="KW-0560">Oxidoreductase</keyword>
<dbReference type="SUPFAM" id="SSF51905">
    <property type="entry name" value="FAD/NAD(P)-binding domain"/>
    <property type="match status" value="1"/>
</dbReference>
<dbReference type="RefSeq" id="WP_066268244.1">
    <property type="nucleotide sequence ID" value="NZ_JARMAB010000025.1"/>
</dbReference>
<dbReference type="InterPro" id="IPR025700">
    <property type="entry name" value="Lys/Orn_oxygenase"/>
</dbReference>
<organism evidence="15 16">
    <name type="scientific">Heyndrickxia acidicola</name>
    <dbReference type="NCBI Taxonomy" id="209389"/>
    <lineage>
        <taxon>Bacteria</taxon>
        <taxon>Bacillati</taxon>
        <taxon>Bacillota</taxon>
        <taxon>Bacilli</taxon>
        <taxon>Bacillales</taxon>
        <taxon>Bacillaceae</taxon>
        <taxon>Heyndrickxia</taxon>
    </lineage>
</organism>
<dbReference type="Pfam" id="PF13434">
    <property type="entry name" value="Lys_Orn_oxgnase"/>
    <property type="match status" value="1"/>
</dbReference>
<comment type="caution">
    <text evidence="15">The sequence shown here is derived from an EMBL/GenBank/DDBJ whole genome shotgun (WGS) entry which is preliminary data.</text>
</comment>
<comment type="similarity">
    <text evidence="3">Belongs to the lysine N(6)-hydroxylase/L-ornithine N(5)-oxygenase family.</text>
</comment>
<dbReference type="InterPro" id="IPR036188">
    <property type="entry name" value="FAD/NAD-bd_sf"/>
</dbReference>
<evidence type="ECO:0000256" key="8">
    <source>
        <dbReference type="ARBA" id="ARBA00022857"/>
    </source>
</evidence>
<comment type="pathway">
    <text evidence="2">Siderophore biosynthesis.</text>
</comment>
<gene>
    <name evidence="15" type="ORF">P4T90_16490</name>
</gene>
<dbReference type="GO" id="GO:0004497">
    <property type="term" value="F:monooxygenase activity"/>
    <property type="evidence" value="ECO:0007669"/>
    <property type="project" value="UniProtKB-KW"/>
</dbReference>
<evidence type="ECO:0000256" key="12">
    <source>
        <dbReference type="ARBA" id="ARBA00032493"/>
    </source>
</evidence>
<dbReference type="EC" id="1.14.13.59" evidence="4"/>
<evidence type="ECO:0000256" key="1">
    <source>
        <dbReference type="ARBA" id="ARBA00001974"/>
    </source>
</evidence>
<dbReference type="PANTHER" id="PTHR42802:SF1">
    <property type="entry name" value="L-ORNITHINE N(5)-MONOOXYGENASE"/>
    <property type="match status" value="1"/>
</dbReference>
<comment type="catalytic activity">
    <reaction evidence="14">
        <text>L-lysine + NADPH + O2 = N(6)-hydroxy-L-lysine + NADP(+) + H2O</text>
        <dbReference type="Rhea" id="RHEA:23228"/>
        <dbReference type="ChEBI" id="CHEBI:15377"/>
        <dbReference type="ChEBI" id="CHEBI:15379"/>
        <dbReference type="ChEBI" id="CHEBI:32551"/>
        <dbReference type="ChEBI" id="CHEBI:57783"/>
        <dbReference type="ChEBI" id="CHEBI:57820"/>
        <dbReference type="ChEBI" id="CHEBI:58349"/>
        <dbReference type="EC" id="1.14.13.59"/>
    </reaction>
</comment>
<dbReference type="EMBL" id="JARMAB010000025">
    <property type="protein sequence ID" value="MED1204646.1"/>
    <property type="molecule type" value="Genomic_DNA"/>
</dbReference>
<evidence type="ECO:0000256" key="4">
    <source>
        <dbReference type="ARBA" id="ARBA00013076"/>
    </source>
</evidence>
<protein>
    <recommendedName>
        <fullName evidence="5">L-lysine N6-monooxygenase MbtG</fullName>
        <ecNumber evidence="4">1.14.13.59</ecNumber>
    </recommendedName>
    <alternativeName>
        <fullName evidence="13">Lysine 6-N-hydroxylase</fullName>
    </alternativeName>
    <alternativeName>
        <fullName evidence="12">Lysine N6-hydroxylase</fullName>
    </alternativeName>
    <alternativeName>
        <fullName evidence="10">Lysine-N-oxygenase</fullName>
    </alternativeName>
    <alternativeName>
        <fullName evidence="11">Mycobactin synthase protein G</fullName>
    </alternativeName>
</protein>
<comment type="cofactor">
    <cofactor evidence="1">
        <name>FAD</name>
        <dbReference type="ChEBI" id="CHEBI:57692"/>
    </cofactor>
</comment>
<evidence type="ECO:0000256" key="11">
    <source>
        <dbReference type="ARBA" id="ARBA00031158"/>
    </source>
</evidence>
<proteinExistence type="inferred from homology"/>
<evidence type="ECO:0000256" key="13">
    <source>
        <dbReference type="ARBA" id="ARBA00032738"/>
    </source>
</evidence>
<evidence type="ECO:0000256" key="3">
    <source>
        <dbReference type="ARBA" id="ARBA00007588"/>
    </source>
</evidence>
<keyword evidence="15" id="KW-0503">Monooxygenase</keyword>
<dbReference type="Proteomes" id="UP001341444">
    <property type="component" value="Unassembled WGS sequence"/>
</dbReference>
<evidence type="ECO:0000256" key="10">
    <source>
        <dbReference type="ARBA" id="ARBA00029939"/>
    </source>
</evidence>
<accession>A0ABU6MIZ9</accession>
<name>A0ABU6MIZ9_9BACI</name>
<dbReference type="PANTHER" id="PTHR42802">
    <property type="entry name" value="MONOOXYGENASE"/>
    <property type="match status" value="1"/>
</dbReference>
<keyword evidence="8" id="KW-0521">NADP</keyword>
<keyword evidence="6" id="KW-0285">Flavoprotein</keyword>
<evidence type="ECO:0000256" key="2">
    <source>
        <dbReference type="ARBA" id="ARBA00004924"/>
    </source>
</evidence>
<evidence type="ECO:0000313" key="16">
    <source>
        <dbReference type="Proteomes" id="UP001341444"/>
    </source>
</evidence>
<evidence type="ECO:0000256" key="7">
    <source>
        <dbReference type="ARBA" id="ARBA00022827"/>
    </source>
</evidence>
<reference evidence="15 16" key="1">
    <citation type="submission" date="2023-03" db="EMBL/GenBank/DDBJ databases">
        <title>Bacillus Genome Sequencing.</title>
        <authorList>
            <person name="Dunlap C."/>
        </authorList>
    </citation>
    <scope>NUCLEOTIDE SEQUENCE [LARGE SCALE GENOMIC DNA]</scope>
    <source>
        <strain evidence="15 16">B-23453</strain>
    </source>
</reference>
<evidence type="ECO:0000256" key="9">
    <source>
        <dbReference type="ARBA" id="ARBA00023002"/>
    </source>
</evidence>
<dbReference type="Gene3D" id="3.50.50.60">
    <property type="entry name" value="FAD/NAD(P)-binding domain"/>
    <property type="match status" value="1"/>
</dbReference>
<evidence type="ECO:0000256" key="5">
    <source>
        <dbReference type="ARBA" id="ARBA00016406"/>
    </source>
</evidence>
<evidence type="ECO:0000256" key="6">
    <source>
        <dbReference type="ARBA" id="ARBA00022630"/>
    </source>
</evidence>
<evidence type="ECO:0000256" key="14">
    <source>
        <dbReference type="ARBA" id="ARBA00048407"/>
    </source>
</evidence>
<keyword evidence="7" id="KW-0274">FAD</keyword>
<keyword evidence="16" id="KW-1185">Reference proteome</keyword>
<evidence type="ECO:0000313" key="15">
    <source>
        <dbReference type="EMBL" id="MED1204646.1"/>
    </source>
</evidence>